<dbReference type="InterPro" id="IPR005135">
    <property type="entry name" value="Endo/exonuclease/phosphatase"/>
</dbReference>
<organism evidence="2 3">
    <name type="scientific">Vibrio marinisediminis</name>
    <dbReference type="NCBI Taxonomy" id="2758441"/>
    <lineage>
        <taxon>Bacteria</taxon>
        <taxon>Pseudomonadati</taxon>
        <taxon>Pseudomonadota</taxon>
        <taxon>Gammaproteobacteria</taxon>
        <taxon>Vibrionales</taxon>
        <taxon>Vibrionaceae</taxon>
        <taxon>Vibrio</taxon>
    </lineage>
</organism>
<sequence length="329" mass="37977">MKIAFFSLLNLIFYEGLLDKGLSMTTICKERNVNVKPLIFLYVVALFAFPAQANQPLKVSTWNMEWFVSKGNKRFEPSLRSNADFYKMALYFRELQTPILAFQEVGDVDVIKRVIGDNYNVYFSDRASSQNTQWQYDNINQYTGFAVQKGIKVVDVADFSLLPSYRKDKLRFASYIIVQQNNSQPVHLLNVHLKARCSGRYTNSKACNTLAVQGKALNTWIQQREELGQSYIISGDFNHNLSFQNDWLWEKISQSTKARIATKNVEANCKVRSRNHPQRTHQFRSLIDHVVVSKDMTVISASQLLYRSEDVLDYRLSDHCPVMVTLTQP</sequence>
<dbReference type="Pfam" id="PF03372">
    <property type="entry name" value="Exo_endo_phos"/>
    <property type="match status" value="1"/>
</dbReference>
<keyword evidence="2" id="KW-0378">Hydrolase</keyword>
<name>A0A7W2FTF3_9VIBR</name>
<dbReference type="InterPro" id="IPR036691">
    <property type="entry name" value="Endo/exonu/phosph_ase_sf"/>
</dbReference>
<keyword evidence="2" id="KW-0269">Exonuclease</keyword>
<dbReference type="GO" id="GO:0004519">
    <property type="term" value="F:endonuclease activity"/>
    <property type="evidence" value="ECO:0007669"/>
    <property type="project" value="UniProtKB-KW"/>
</dbReference>
<accession>A0A7W2FTF3</accession>
<protein>
    <submittedName>
        <fullName evidence="2">Endonuclease/exonuclease/phosphatase family protein</fullName>
    </submittedName>
</protein>
<dbReference type="Proteomes" id="UP000571701">
    <property type="component" value="Unassembled WGS sequence"/>
</dbReference>
<evidence type="ECO:0000259" key="1">
    <source>
        <dbReference type="Pfam" id="PF03372"/>
    </source>
</evidence>
<evidence type="ECO:0000313" key="3">
    <source>
        <dbReference type="Proteomes" id="UP000571701"/>
    </source>
</evidence>
<comment type="caution">
    <text evidence="2">The sequence shown here is derived from an EMBL/GenBank/DDBJ whole genome shotgun (WGS) entry which is preliminary data.</text>
</comment>
<proteinExistence type="predicted"/>
<dbReference type="EMBL" id="JACFYF010000013">
    <property type="protein sequence ID" value="MBA5763949.1"/>
    <property type="molecule type" value="Genomic_DNA"/>
</dbReference>
<evidence type="ECO:0000313" key="2">
    <source>
        <dbReference type="EMBL" id="MBA5763949.1"/>
    </source>
</evidence>
<keyword evidence="3" id="KW-1185">Reference proteome</keyword>
<dbReference type="AlphaFoldDB" id="A0A7W2FTF3"/>
<dbReference type="GO" id="GO:0004527">
    <property type="term" value="F:exonuclease activity"/>
    <property type="evidence" value="ECO:0007669"/>
    <property type="project" value="UniProtKB-KW"/>
</dbReference>
<dbReference type="Gene3D" id="3.60.10.10">
    <property type="entry name" value="Endonuclease/exonuclease/phosphatase"/>
    <property type="match status" value="1"/>
</dbReference>
<gene>
    <name evidence="2" type="ORF">H2O73_16415</name>
</gene>
<dbReference type="SUPFAM" id="SSF56219">
    <property type="entry name" value="DNase I-like"/>
    <property type="match status" value="1"/>
</dbReference>
<keyword evidence="2" id="KW-0255">Endonuclease</keyword>
<reference evidence="2 3" key="1">
    <citation type="submission" date="2020-07" db="EMBL/GenBank/DDBJ databases">
        <title>Vibrio marinisediminis sp. nov., isolated from marine sediment.</title>
        <authorList>
            <person name="Ji X."/>
        </authorList>
    </citation>
    <scope>NUCLEOTIDE SEQUENCE [LARGE SCALE GENOMIC DNA]</scope>
    <source>
        <strain evidence="2 3">404</strain>
    </source>
</reference>
<keyword evidence="2" id="KW-0540">Nuclease</keyword>
<feature type="domain" description="Endonuclease/exonuclease/phosphatase" evidence="1">
    <location>
        <begin position="61"/>
        <end position="319"/>
    </location>
</feature>